<feature type="non-terminal residue" evidence="1">
    <location>
        <position position="60"/>
    </location>
</feature>
<evidence type="ECO:0000313" key="2">
    <source>
        <dbReference type="Proteomes" id="UP000499080"/>
    </source>
</evidence>
<dbReference type="InterPro" id="IPR036397">
    <property type="entry name" value="RNaseH_sf"/>
</dbReference>
<gene>
    <name evidence="1" type="ORF">AVEN_152151_1</name>
</gene>
<dbReference type="OrthoDB" id="6435711at2759"/>
<reference evidence="1 2" key="1">
    <citation type="journal article" date="2019" name="Sci. Rep.">
        <title>Orb-weaving spider Araneus ventricosus genome elucidates the spidroin gene catalogue.</title>
        <authorList>
            <person name="Kono N."/>
            <person name="Nakamura H."/>
            <person name="Ohtoshi R."/>
            <person name="Moran D.A.P."/>
            <person name="Shinohara A."/>
            <person name="Yoshida Y."/>
            <person name="Fujiwara M."/>
            <person name="Mori M."/>
            <person name="Tomita M."/>
            <person name="Arakawa K."/>
        </authorList>
    </citation>
    <scope>NUCLEOTIDE SEQUENCE [LARGE SCALE GENOMIC DNA]</scope>
</reference>
<keyword evidence="2" id="KW-1185">Reference proteome</keyword>
<sequence length="60" mass="6396">MKLVPIIPDVFSNINVDTCGPLATTPNGKKYLITAMCLTSKYPDAVPIEDITSTSVVDAL</sequence>
<evidence type="ECO:0000313" key="1">
    <source>
        <dbReference type="EMBL" id="GBM65933.1"/>
    </source>
</evidence>
<organism evidence="1 2">
    <name type="scientific">Araneus ventricosus</name>
    <name type="common">Orbweaver spider</name>
    <name type="synonym">Epeira ventricosa</name>
    <dbReference type="NCBI Taxonomy" id="182803"/>
    <lineage>
        <taxon>Eukaryota</taxon>
        <taxon>Metazoa</taxon>
        <taxon>Ecdysozoa</taxon>
        <taxon>Arthropoda</taxon>
        <taxon>Chelicerata</taxon>
        <taxon>Arachnida</taxon>
        <taxon>Araneae</taxon>
        <taxon>Araneomorphae</taxon>
        <taxon>Entelegynae</taxon>
        <taxon>Araneoidea</taxon>
        <taxon>Araneidae</taxon>
        <taxon>Araneus</taxon>
    </lineage>
</organism>
<protein>
    <submittedName>
        <fullName evidence="1">Uncharacterized protein</fullName>
    </submittedName>
</protein>
<dbReference type="EMBL" id="BGPR01002002">
    <property type="protein sequence ID" value="GBM65933.1"/>
    <property type="molecule type" value="Genomic_DNA"/>
</dbReference>
<comment type="caution">
    <text evidence="1">The sequence shown here is derived from an EMBL/GenBank/DDBJ whole genome shotgun (WGS) entry which is preliminary data.</text>
</comment>
<accession>A0A4Y2HLJ0</accession>
<dbReference type="GO" id="GO:0003676">
    <property type="term" value="F:nucleic acid binding"/>
    <property type="evidence" value="ECO:0007669"/>
    <property type="project" value="InterPro"/>
</dbReference>
<dbReference type="Gene3D" id="3.30.420.10">
    <property type="entry name" value="Ribonuclease H-like superfamily/Ribonuclease H"/>
    <property type="match status" value="1"/>
</dbReference>
<dbReference type="AlphaFoldDB" id="A0A4Y2HLJ0"/>
<dbReference type="SUPFAM" id="SSF53098">
    <property type="entry name" value="Ribonuclease H-like"/>
    <property type="match status" value="1"/>
</dbReference>
<dbReference type="InterPro" id="IPR012337">
    <property type="entry name" value="RNaseH-like_sf"/>
</dbReference>
<name>A0A4Y2HLJ0_ARAVE</name>
<proteinExistence type="predicted"/>
<dbReference type="Proteomes" id="UP000499080">
    <property type="component" value="Unassembled WGS sequence"/>
</dbReference>